<comment type="caution">
    <text evidence="1">The sequence shown here is derived from an EMBL/GenBank/DDBJ whole genome shotgun (WGS) entry which is preliminary data.</text>
</comment>
<reference evidence="1" key="1">
    <citation type="submission" date="2023-10" db="EMBL/GenBank/DDBJ databases">
        <title>Genome assembly of Pristionchus species.</title>
        <authorList>
            <person name="Yoshida K."/>
            <person name="Sommer R.J."/>
        </authorList>
    </citation>
    <scope>NUCLEOTIDE SEQUENCE</scope>
    <source>
        <strain evidence="1">RS0144</strain>
    </source>
</reference>
<evidence type="ECO:0000313" key="2">
    <source>
        <dbReference type="Proteomes" id="UP001432027"/>
    </source>
</evidence>
<dbReference type="AlphaFoldDB" id="A0AAV5SZE8"/>
<dbReference type="EMBL" id="BTSX01000003">
    <property type="protein sequence ID" value="GMS88721.1"/>
    <property type="molecule type" value="Genomic_DNA"/>
</dbReference>
<evidence type="ECO:0000313" key="1">
    <source>
        <dbReference type="EMBL" id="GMS88721.1"/>
    </source>
</evidence>
<protein>
    <submittedName>
        <fullName evidence="1">Uncharacterized protein</fullName>
    </submittedName>
</protein>
<accession>A0AAV5SZE8</accession>
<gene>
    <name evidence="1" type="ORF">PENTCL1PPCAC_10896</name>
</gene>
<name>A0AAV5SZE8_9BILA</name>
<organism evidence="1 2">
    <name type="scientific">Pristionchus entomophagus</name>
    <dbReference type="NCBI Taxonomy" id="358040"/>
    <lineage>
        <taxon>Eukaryota</taxon>
        <taxon>Metazoa</taxon>
        <taxon>Ecdysozoa</taxon>
        <taxon>Nematoda</taxon>
        <taxon>Chromadorea</taxon>
        <taxon>Rhabditida</taxon>
        <taxon>Rhabditina</taxon>
        <taxon>Diplogasteromorpha</taxon>
        <taxon>Diplogasteroidea</taxon>
        <taxon>Neodiplogasteridae</taxon>
        <taxon>Pristionchus</taxon>
    </lineage>
</organism>
<dbReference type="Proteomes" id="UP001432027">
    <property type="component" value="Unassembled WGS sequence"/>
</dbReference>
<keyword evidence="2" id="KW-1185">Reference proteome</keyword>
<feature type="non-terminal residue" evidence="1">
    <location>
        <position position="1"/>
    </location>
</feature>
<sequence>EFALQRVNIIKSLKVVYKGYQIVDNRIELAEIVEGEEIQENDSTTIQIKMVVYETMERIFELRLKLLQTSLDLTKLRK</sequence>
<feature type="non-terminal residue" evidence="1">
    <location>
        <position position="78"/>
    </location>
</feature>
<proteinExistence type="predicted"/>